<protein>
    <submittedName>
        <fullName evidence="8">Sulfotransferase family protein</fullName>
    </submittedName>
</protein>
<dbReference type="Proteomes" id="UP000199256">
    <property type="component" value="Unassembled WGS sequence"/>
</dbReference>
<dbReference type="AlphaFoldDB" id="A0A1H7H1U9"/>
<dbReference type="InterPro" id="IPR005331">
    <property type="entry name" value="Sulfotransferase"/>
</dbReference>
<dbReference type="OrthoDB" id="288532at2"/>
<proteinExistence type="predicted"/>
<keyword evidence="6" id="KW-0472">Membrane</keyword>
<evidence type="ECO:0000256" key="6">
    <source>
        <dbReference type="ARBA" id="ARBA00023136"/>
    </source>
</evidence>
<keyword evidence="9" id="KW-1185">Reference proteome</keyword>
<evidence type="ECO:0000313" key="9">
    <source>
        <dbReference type="Proteomes" id="UP000199256"/>
    </source>
</evidence>
<accession>A0A1H7H1U9</accession>
<keyword evidence="5" id="KW-0333">Golgi apparatus</keyword>
<gene>
    <name evidence="8" type="ORF">SAMN05444515_10242</name>
</gene>
<evidence type="ECO:0000256" key="3">
    <source>
        <dbReference type="ARBA" id="ARBA00022692"/>
    </source>
</evidence>
<dbReference type="InterPro" id="IPR018011">
    <property type="entry name" value="Carb_sulfotrans_8-10"/>
</dbReference>
<dbReference type="PANTHER" id="PTHR12137">
    <property type="entry name" value="CARBOHYDRATE SULFOTRANSFERASE"/>
    <property type="match status" value="1"/>
</dbReference>
<dbReference type="PANTHER" id="PTHR12137:SF54">
    <property type="entry name" value="CARBOHYDRATE SULFOTRANSFERASE"/>
    <property type="match status" value="1"/>
</dbReference>
<dbReference type="EMBL" id="FOAA01000002">
    <property type="protein sequence ID" value="SEK44291.1"/>
    <property type="molecule type" value="Genomic_DNA"/>
</dbReference>
<keyword evidence="4" id="KW-1133">Transmembrane helix</keyword>
<dbReference type="GO" id="GO:0008146">
    <property type="term" value="F:sulfotransferase activity"/>
    <property type="evidence" value="ECO:0007669"/>
    <property type="project" value="InterPro"/>
</dbReference>
<keyword evidence="7" id="KW-0325">Glycoprotein</keyword>
<dbReference type="RefSeq" id="WP_090250658.1">
    <property type="nucleotide sequence ID" value="NZ_FOAA01000002.1"/>
</dbReference>
<dbReference type="SUPFAM" id="SSF52540">
    <property type="entry name" value="P-loop containing nucleoside triphosphate hydrolases"/>
    <property type="match status" value="1"/>
</dbReference>
<dbReference type="InterPro" id="IPR027417">
    <property type="entry name" value="P-loop_NTPase"/>
</dbReference>
<dbReference type="GO" id="GO:0016051">
    <property type="term" value="P:carbohydrate biosynthetic process"/>
    <property type="evidence" value="ECO:0007669"/>
    <property type="project" value="InterPro"/>
</dbReference>
<comment type="subcellular location">
    <subcellularLocation>
        <location evidence="1">Golgi apparatus membrane</location>
        <topology evidence="1">Single-pass type II membrane protein</topology>
    </subcellularLocation>
</comment>
<evidence type="ECO:0000256" key="2">
    <source>
        <dbReference type="ARBA" id="ARBA00022679"/>
    </source>
</evidence>
<dbReference type="Gene3D" id="3.40.50.300">
    <property type="entry name" value="P-loop containing nucleotide triphosphate hydrolases"/>
    <property type="match status" value="1"/>
</dbReference>
<reference evidence="9" key="1">
    <citation type="submission" date="2016-10" db="EMBL/GenBank/DDBJ databases">
        <authorList>
            <person name="Varghese N."/>
            <person name="Submissions S."/>
        </authorList>
    </citation>
    <scope>NUCLEOTIDE SEQUENCE [LARGE SCALE GENOMIC DNA]</scope>
    <source>
        <strain evidence="9">DSM 241</strain>
    </source>
</reference>
<evidence type="ECO:0000313" key="8">
    <source>
        <dbReference type="EMBL" id="SEK44291.1"/>
    </source>
</evidence>
<evidence type="ECO:0000256" key="4">
    <source>
        <dbReference type="ARBA" id="ARBA00022989"/>
    </source>
</evidence>
<dbReference type="STRING" id="1396821.SAMN05444515_10242"/>
<evidence type="ECO:0000256" key="7">
    <source>
        <dbReference type="ARBA" id="ARBA00023180"/>
    </source>
</evidence>
<evidence type="ECO:0000256" key="5">
    <source>
        <dbReference type="ARBA" id="ARBA00023034"/>
    </source>
</evidence>
<dbReference type="GO" id="GO:0016020">
    <property type="term" value="C:membrane"/>
    <property type="evidence" value="ECO:0007669"/>
    <property type="project" value="InterPro"/>
</dbReference>
<evidence type="ECO:0000256" key="1">
    <source>
        <dbReference type="ARBA" id="ARBA00004323"/>
    </source>
</evidence>
<organism evidence="8 9">
    <name type="scientific">Ectothiorhodospira marina</name>
    <dbReference type="NCBI Taxonomy" id="1396821"/>
    <lineage>
        <taxon>Bacteria</taxon>
        <taxon>Pseudomonadati</taxon>
        <taxon>Pseudomonadota</taxon>
        <taxon>Gammaproteobacteria</taxon>
        <taxon>Chromatiales</taxon>
        <taxon>Ectothiorhodospiraceae</taxon>
        <taxon>Ectothiorhodospira</taxon>
    </lineage>
</organism>
<sequence length="229" mass="26813">MLLSLKHNFLFVHIAKTGGTSVRAALSRYRYQGPWGVPLFLADKLDQLSGHRIGAKFPRHAKAIAAREMLPAELYDNLFKFVFVRNPWDLQVSSFFHIRKERPHVLEGVETFEQFVKLKFDPQREWNYMLDTSKELQRDYVTDMGGRCIVDFIGHYESLQEDFDTACDHIGIPRVALPHRRKAEGRDDYRRYYTDETARIVEAHYRPDIEMFGYRFDAPAPPERQGSAE</sequence>
<dbReference type="Pfam" id="PF03567">
    <property type="entry name" value="Sulfotransfer_2"/>
    <property type="match status" value="1"/>
</dbReference>
<name>A0A1H7H1U9_9GAMM</name>
<keyword evidence="3" id="KW-0812">Transmembrane</keyword>
<keyword evidence="2 8" id="KW-0808">Transferase</keyword>